<evidence type="ECO:0000256" key="3">
    <source>
        <dbReference type="ARBA" id="ARBA00022679"/>
    </source>
</evidence>
<dbReference type="PANTHER" id="PTHR12358:SF106">
    <property type="entry name" value="LIPID KINASE YEGS"/>
    <property type="match status" value="1"/>
</dbReference>
<dbReference type="STRING" id="261654.GA0070611_0091"/>
<dbReference type="Proteomes" id="UP000199385">
    <property type="component" value="Chromosome I"/>
</dbReference>
<dbReference type="Pfam" id="PF00781">
    <property type="entry name" value="DAGK_cat"/>
    <property type="match status" value="1"/>
</dbReference>
<evidence type="ECO:0000256" key="2">
    <source>
        <dbReference type="ARBA" id="ARBA00005983"/>
    </source>
</evidence>
<dbReference type="OrthoDB" id="3171056at2"/>
<keyword evidence="12" id="KW-1185">Reference proteome</keyword>
<evidence type="ECO:0000259" key="10">
    <source>
        <dbReference type="PROSITE" id="PS50146"/>
    </source>
</evidence>
<dbReference type="Gene3D" id="3.40.50.10330">
    <property type="entry name" value="Probable inorganic polyphosphate/atp-NAD kinase, domain 1"/>
    <property type="match status" value="1"/>
</dbReference>
<dbReference type="RefSeq" id="WP_091655788.1">
    <property type="nucleotide sequence ID" value="NZ_LT594323.1"/>
</dbReference>
<evidence type="ECO:0000256" key="7">
    <source>
        <dbReference type="ARBA" id="ARBA00023209"/>
    </source>
</evidence>
<dbReference type="InterPro" id="IPR016064">
    <property type="entry name" value="NAD/diacylglycerol_kinase_sf"/>
</dbReference>
<sequence length="335" mass="36449">MDGGEDKRPVTADNPAPRSAVVVNPAKVTDLDEFRRTVDGALDAAGWPAPTWHETTVEDPGRGQAEQAVREGAEVVFACGGDGTVMACVTALAGTDVALAVLPQGTGNLLAANLGLSNDLAAGLQVAVERGMRRLDVGVVDDQCFAVMAGMGFDAQMLDSTSETTKKRIGWPAYLVGAARHLRDRPMRVSIRIDDRPPLRRRARSVLVANVGRLQGGVRLLTDAEPDDGWLDVAVLTPRTLGHWMAMGWALVRRRGSVPRMEVFRGRTVEITSNRAQPRQLDGDLIDPGRRLKAEIKPQSLWLCVPRPEQHPDLSVDARRAAERGERLVEEARRE</sequence>
<comment type="similarity">
    <text evidence="2">Belongs to the diacylglycerol/lipid kinase family.</text>
</comment>
<evidence type="ECO:0000256" key="6">
    <source>
        <dbReference type="ARBA" id="ARBA00022840"/>
    </source>
</evidence>
<keyword evidence="4" id="KW-0547">Nucleotide-binding</keyword>
<keyword evidence="7" id="KW-0594">Phospholipid biosynthesis</keyword>
<reference evidence="12" key="1">
    <citation type="submission" date="2016-06" db="EMBL/GenBank/DDBJ databases">
        <authorList>
            <person name="Varghese N."/>
            <person name="Submissions Spin"/>
        </authorList>
    </citation>
    <scope>NUCLEOTIDE SEQUENCE [LARGE SCALE GENOMIC DNA]</scope>
    <source>
        <strain evidence="12">DSM 44815</strain>
    </source>
</reference>
<dbReference type="Gene3D" id="2.60.200.40">
    <property type="match status" value="1"/>
</dbReference>
<keyword evidence="8" id="KW-1208">Phospholipid metabolism</keyword>
<comment type="cofactor">
    <cofactor evidence="1">
        <name>Mg(2+)</name>
        <dbReference type="ChEBI" id="CHEBI:18420"/>
    </cofactor>
</comment>
<dbReference type="InterPro" id="IPR001206">
    <property type="entry name" value="Diacylglycerol_kinase_cat_dom"/>
</dbReference>
<keyword evidence="7" id="KW-0443">Lipid metabolism</keyword>
<dbReference type="Pfam" id="PF19279">
    <property type="entry name" value="YegS_C"/>
    <property type="match status" value="1"/>
</dbReference>
<feature type="domain" description="DAGKc" evidence="10">
    <location>
        <begin position="14"/>
        <end position="144"/>
    </location>
</feature>
<protein>
    <submittedName>
        <fullName evidence="11">Diacylglycerol kinase family enzyme</fullName>
    </submittedName>
</protein>
<evidence type="ECO:0000256" key="1">
    <source>
        <dbReference type="ARBA" id="ARBA00001946"/>
    </source>
</evidence>
<evidence type="ECO:0000256" key="8">
    <source>
        <dbReference type="ARBA" id="ARBA00023264"/>
    </source>
</evidence>
<dbReference type="SMART" id="SM00046">
    <property type="entry name" value="DAGKc"/>
    <property type="match status" value="1"/>
</dbReference>
<dbReference type="EMBL" id="LT594323">
    <property type="protein sequence ID" value="SBT37115.1"/>
    <property type="molecule type" value="Genomic_DNA"/>
</dbReference>
<dbReference type="InterPro" id="IPR045540">
    <property type="entry name" value="YegS/DAGK_C"/>
</dbReference>
<name>A0A1A8YZS5_9ACTN</name>
<dbReference type="GO" id="GO:0016301">
    <property type="term" value="F:kinase activity"/>
    <property type="evidence" value="ECO:0007669"/>
    <property type="project" value="UniProtKB-KW"/>
</dbReference>
<dbReference type="InterPro" id="IPR017438">
    <property type="entry name" value="ATP-NAD_kinase_N"/>
</dbReference>
<evidence type="ECO:0000313" key="12">
    <source>
        <dbReference type="Proteomes" id="UP000199385"/>
    </source>
</evidence>
<evidence type="ECO:0000256" key="9">
    <source>
        <dbReference type="SAM" id="MobiDB-lite"/>
    </source>
</evidence>
<proteinExistence type="inferred from homology"/>
<dbReference type="GO" id="GO:0008654">
    <property type="term" value="P:phospholipid biosynthetic process"/>
    <property type="evidence" value="ECO:0007669"/>
    <property type="project" value="UniProtKB-KW"/>
</dbReference>
<keyword evidence="7" id="KW-0444">Lipid biosynthesis</keyword>
<dbReference type="SUPFAM" id="SSF111331">
    <property type="entry name" value="NAD kinase/diacylglycerol kinase-like"/>
    <property type="match status" value="1"/>
</dbReference>
<dbReference type="PROSITE" id="PS50146">
    <property type="entry name" value="DAGK"/>
    <property type="match status" value="1"/>
</dbReference>
<keyword evidence="6" id="KW-0067">ATP-binding</keyword>
<dbReference type="PATRIC" id="fig|261654.4.peg.88"/>
<gene>
    <name evidence="11" type="ORF">GA0070611_0091</name>
</gene>
<evidence type="ECO:0000256" key="4">
    <source>
        <dbReference type="ARBA" id="ARBA00022741"/>
    </source>
</evidence>
<dbReference type="InterPro" id="IPR050187">
    <property type="entry name" value="Lipid_Phosphate_FormReg"/>
</dbReference>
<dbReference type="GO" id="GO:0005886">
    <property type="term" value="C:plasma membrane"/>
    <property type="evidence" value="ECO:0007669"/>
    <property type="project" value="TreeGrafter"/>
</dbReference>
<evidence type="ECO:0000256" key="5">
    <source>
        <dbReference type="ARBA" id="ARBA00022777"/>
    </source>
</evidence>
<keyword evidence="3" id="KW-0808">Transferase</keyword>
<dbReference type="AlphaFoldDB" id="A0A1A8YZS5"/>
<keyword evidence="5 11" id="KW-0418">Kinase</keyword>
<evidence type="ECO:0000313" key="11">
    <source>
        <dbReference type="EMBL" id="SBT37115.1"/>
    </source>
</evidence>
<feature type="region of interest" description="Disordered" evidence="9">
    <location>
        <begin position="309"/>
        <end position="335"/>
    </location>
</feature>
<accession>A0A1A8YZS5</accession>
<dbReference type="GO" id="GO:0005524">
    <property type="term" value="F:ATP binding"/>
    <property type="evidence" value="ECO:0007669"/>
    <property type="project" value="UniProtKB-KW"/>
</dbReference>
<dbReference type="PANTHER" id="PTHR12358">
    <property type="entry name" value="SPHINGOSINE KINASE"/>
    <property type="match status" value="1"/>
</dbReference>
<organism evidence="11 12">
    <name type="scientific">Micromonospora auratinigra</name>
    <dbReference type="NCBI Taxonomy" id="261654"/>
    <lineage>
        <taxon>Bacteria</taxon>
        <taxon>Bacillati</taxon>
        <taxon>Actinomycetota</taxon>
        <taxon>Actinomycetes</taxon>
        <taxon>Micromonosporales</taxon>
        <taxon>Micromonosporaceae</taxon>
        <taxon>Micromonospora</taxon>
    </lineage>
</organism>